<dbReference type="AlphaFoldDB" id="A0A8D0RG56"/>
<sequence length="126" mass="14443">MTRSGTAGSNGSSMFSFLRNLHTAFHSGCTNLQSHQQCTRLPFSPHRLQHLLFVDFWMMAILAGVRWCLIVVLICISLIVSDVEHLFMCFLAICMSSLEKCLFRSSAHFWMGLFVCFLVWSCRRCL</sequence>
<dbReference type="Proteomes" id="UP000694727">
    <property type="component" value="Unplaced"/>
</dbReference>
<evidence type="ECO:0000313" key="2">
    <source>
        <dbReference type="Ensembl" id="ENSSSCP00025015705.1"/>
    </source>
</evidence>
<protein>
    <submittedName>
        <fullName evidence="2">Uncharacterized protein</fullName>
    </submittedName>
</protein>
<name>A0A8D0RG56_PIG</name>
<reference evidence="2" key="1">
    <citation type="submission" date="2025-08" db="UniProtKB">
        <authorList>
            <consortium name="Ensembl"/>
        </authorList>
    </citation>
    <scope>IDENTIFICATION</scope>
</reference>
<keyword evidence="1" id="KW-1133">Transmembrane helix</keyword>
<keyword evidence="1" id="KW-0472">Membrane</keyword>
<organism evidence="2 3">
    <name type="scientific">Sus scrofa</name>
    <name type="common">Pig</name>
    <dbReference type="NCBI Taxonomy" id="9823"/>
    <lineage>
        <taxon>Eukaryota</taxon>
        <taxon>Metazoa</taxon>
        <taxon>Chordata</taxon>
        <taxon>Craniata</taxon>
        <taxon>Vertebrata</taxon>
        <taxon>Euteleostomi</taxon>
        <taxon>Mammalia</taxon>
        <taxon>Eutheria</taxon>
        <taxon>Laurasiatheria</taxon>
        <taxon>Artiodactyla</taxon>
        <taxon>Suina</taxon>
        <taxon>Suidae</taxon>
        <taxon>Sus</taxon>
    </lineage>
</organism>
<accession>A0A8D0RG56</accession>
<dbReference type="Ensembl" id="ENSSSCT00025037464.1">
    <property type="protein sequence ID" value="ENSSSCP00025015705.1"/>
    <property type="gene ID" value="ENSSSCG00025027663.1"/>
</dbReference>
<evidence type="ECO:0000256" key="1">
    <source>
        <dbReference type="SAM" id="Phobius"/>
    </source>
</evidence>
<proteinExistence type="predicted"/>
<evidence type="ECO:0000313" key="3">
    <source>
        <dbReference type="Proteomes" id="UP000694727"/>
    </source>
</evidence>
<feature type="transmembrane region" description="Helical" evidence="1">
    <location>
        <begin position="56"/>
        <end position="80"/>
    </location>
</feature>
<keyword evidence="1" id="KW-0812">Transmembrane</keyword>
<feature type="transmembrane region" description="Helical" evidence="1">
    <location>
        <begin position="101"/>
        <end position="120"/>
    </location>
</feature>